<evidence type="ECO:0000313" key="7">
    <source>
        <dbReference type="Proteomes" id="UP000005283"/>
    </source>
</evidence>
<evidence type="ECO:0000256" key="2">
    <source>
        <dbReference type="ARBA" id="ARBA00010742"/>
    </source>
</evidence>
<evidence type="ECO:0000256" key="4">
    <source>
        <dbReference type="SAM" id="SignalP"/>
    </source>
</evidence>
<evidence type="ECO:0000259" key="5">
    <source>
        <dbReference type="Pfam" id="PF09084"/>
    </source>
</evidence>
<evidence type="ECO:0000256" key="3">
    <source>
        <dbReference type="ARBA" id="ARBA00022729"/>
    </source>
</evidence>
<dbReference type="STRING" id="679190.HMPREF0650_0703"/>
<dbReference type="AlphaFoldDB" id="D1W2T3"/>
<accession>D1W2T3</accession>
<proteinExistence type="inferred from homology"/>
<dbReference type="Gene3D" id="3.40.190.10">
    <property type="entry name" value="Periplasmic binding protein-like II"/>
    <property type="match status" value="2"/>
</dbReference>
<dbReference type="PANTHER" id="PTHR30024:SF47">
    <property type="entry name" value="TAURINE-BINDING PERIPLASMIC PROTEIN"/>
    <property type="match status" value="1"/>
</dbReference>
<feature type="signal peptide" evidence="4">
    <location>
        <begin position="1"/>
        <end position="21"/>
    </location>
</feature>
<organism evidence="6 7">
    <name type="scientific">Hoylesella buccalis ATCC 35310</name>
    <dbReference type="NCBI Taxonomy" id="679190"/>
    <lineage>
        <taxon>Bacteria</taxon>
        <taxon>Pseudomonadati</taxon>
        <taxon>Bacteroidota</taxon>
        <taxon>Bacteroidia</taxon>
        <taxon>Bacteroidales</taxon>
        <taxon>Prevotellaceae</taxon>
        <taxon>Hoylesella</taxon>
    </lineage>
</organism>
<keyword evidence="3 4" id="KW-0732">Signal</keyword>
<comment type="similarity">
    <text evidence="2">Belongs to the bacterial solute-binding protein SsuA/TauA family.</text>
</comment>
<reference evidence="6 7" key="1">
    <citation type="submission" date="2009-12" db="EMBL/GenBank/DDBJ databases">
        <title>Genome Sequence of Prevotella buccalis ATCC 35310.</title>
        <authorList>
            <person name="Durkin A.S."/>
            <person name="Madupu R."/>
            <person name="Torralba M."/>
            <person name="Methe B."/>
            <person name="Sutton G."/>
            <person name="Strausberg R.L."/>
            <person name="Nelson K.E."/>
        </authorList>
    </citation>
    <scope>NUCLEOTIDE SEQUENCE [LARGE SCALE GENOMIC DNA]</scope>
    <source>
        <strain evidence="6 7">ATCC 35310</strain>
    </source>
</reference>
<gene>
    <name evidence="6" type="ORF">HMPREF0650_0703</name>
</gene>
<comment type="caution">
    <text evidence="6">The sequence shown here is derived from an EMBL/GenBank/DDBJ whole genome shotgun (WGS) entry which is preliminary data.</text>
</comment>
<dbReference type="PROSITE" id="PS51257">
    <property type="entry name" value="PROKAR_LIPOPROTEIN"/>
    <property type="match status" value="1"/>
</dbReference>
<dbReference type="InterPro" id="IPR015168">
    <property type="entry name" value="SsuA/THI5"/>
</dbReference>
<feature type="chain" id="PRO_5003026719" description="SsuA/THI5-like domain-containing protein" evidence="4">
    <location>
        <begin position="22"/>
        <end position="305"/>
    </location>
</feature>
<evidence type="ECO:0000256" key="1">
    <source>
        <dbReference type="ARBA" id="ARBA00004418"/>
    </source>
</evidence>
<dbReference type="Proteomes" id="UP000005283">
    <property type="component" value="Unassembled WGS sequence"/>
</dbReference>
<dbReference type="PANTHER" id="PTHR30024">
    <property type="entry name" value="ALIPHATIC SULFONATES-BINDING PROTEIN-RELATED"/>
    <property type="match status" value="1"/>
</dbReference>
<sequence length="305" mass="34706">MQGMKKLLLLAVLLISLVACQQSTTERQQVTKAQREKLRQENAEALKIAVMPTLDCLPLYVAQELRLFDTLHVDVRLKPFTAQMDADTAIVGGSVEGIMSDLVRMERLKRKGLKLDYLTATNLQWQLISNKTARLKQLNQLGDKMVAMTRFSGTDYLTDESLKGVKTKSRVYKVQINDVHVRLHMLLNNEMDAMWLTEPQATTARLYHHQVMTESEKTGTRLGVLAFRTDSIKGKQRTAQLKAFGRAYNMAVDSINKHGIQHFSSLICSYCNTDQRTVNALPKLKFNHLSKPDPKDIEKAQRYVK</sequence>
<keyword evidence="7" id="KW-1185">Reference proteome</keyword>
<dbReference type="Pfam" id="PF09084">
    <property type="entry name" value="NMT1"/>
    <property type="match status" value="1"/>
</dbReference>
<dbReference type="GO" id="GO:0042597">
    <property type="term" value="C:periplasmic space"/>
    <property type="evidence" value="ECO:0007669"/>
    <property type="project" value="UniProtKB-SubCell"/>
</dbReference>
<comment type="subcellular location">
    <subcellularLocation>
        <location evidence="1">Periplasm</location>
    </subcellularLocation>
</comment>
<dbReference type="EMBL" id="ADEG01000011">
    <property type="protein sequence ID" value="EFA93159.1"/>
    <property type="molecule type" value="Genomic_DNA"/>
</dbReference>
<feature type="domain" description="SsuA/THI5-like" evidence="5">
    <location>
        <begin position="56"/>
        <end position="257"/>
    </location>
</feature>
<evidence type="ECO:0000313" key="6">
    <source>
        <dbReference type="EMBL" id="EFA93159.1"/>
    </source>
</evidence>
<protein>
    <recommendedName>
        <fullName evidence="5">SsuA/THI5-like domain-containing protein</fullName>
    </recommendedName>
</protein>
<dbReference type="SUPFAM" id="SSF53850">
    <property type="entry name" value="Periplasmic binding protein-like II"/>
    <property type="match status" value="1"/>
</dbReference>
<dbReference type="eggNOG" id="COG0715">
    <property type="taxonomic scope" value="Bacteria"/>
</dbReference>
<name>D1W2T3_9BACT</name>